<feature type="domain" description="Integrase catalytic" evidence="7">
    <location>
        <begin position="470"/>
        <end position="646"/>
    </location>
</feature>
<keyword evidence="4" id="KW-0862">Zinc</keyword>
<keyword evidence="9" id="KW-1185">Reference proteome</keyword>
<dbReference type="PROSITE" id="PS50994">
    <property type="entry name" value="INTEGRASE"/>
    <property type="match status" value="1"/>
</dbReference>
<dbReference type="Proteomes" id="UP000694240">
    <property type="component" value="Chromosome 7"/>
</dbReference>
<dbReference type="PROSITE" id="PS50158">
    <property type="entry name" value="ZF_CCHC"/>
    <property type="match status" value="1"/>
</dbReference>
<dbReference type="InterPro" id="IPR057670">
    <property type="entry name" value="SH3_retrovirus"/>
</dbReference>
<dbReference type="InterPro" id="IPR001878">
    <property type="entry name" value="Znf_CCHC"/>
</dbReference>
<feature type="compositionally biased region" description="Acidic residues" evidence="5">
    <location>
        <begin position="779"/>
        <end position="794"/>
    </location>
</feature>
<organism evidence="8 9">
    <name type="scientific">Arabidopsis thaliana x Arabidopsis arenosa</name>
    <dbReference type="NCBI Taxonomy" id="1240361"/>
    <lineage>
        <taxon>Eukaryota</taxon>
        <taxon>Viridiplantae</taxon>
        <taxon>Streptophyta</taxon>
        <taxon>Embryophyta</taxon>
        <taxon>Tracheophyta</taxon>
        <taxon>Spermatophyta</taxon>
        <taxon>Magnoliopsida</taxon>
        <taxon>eudicotyledons</taxon>
        <taxon>Gunneridae</taxon>
        <taxon>Pentapetalae</taxon>
        <taxon>rosids</taxon>
        <taxon>malvids</taxon>
        <taxon>Brassicales</taxon>
        <taxon>Brassicaceae</taxon>
        <taxon>Camelineae</taxon>
        <taxon>Arabidopsis</taxon>
    </lineage>
</organism>
<evidence type="ECO:0000259" key="7">
    <source>
        <dbReference type="PROSITE" id="PS50994"/>
    </source>
</evidence>
<dbReference type="Pfam" id="PF25597">
    <property type="entry name" value="SH3_retrovirus"/>
    <property type="match status" value="1"/>
</dbReference>
<feature type="region of interest" description="Disordered" evidence="5">
    <location>
        <begin position="738"/>
        <end position="814"/>
    </location>
</feature>
<dbReference type="GO" id="GO:0008270">
    <property type="term" value="F:zinc ion binding"/>
    <property type="evidence" value="ECO:0007669"/>
    <property type="project" value="UniProtKB-KW"/>
</dbReference>
<dbReference type="InterPro" id="IPR039537">
    <property type="entry name" value="Retrotran_Ty1/copia-like"/>
</dbReference>
<evidence type="ECO:0000256" key="1">
    <source>
        <dbReference type="ARBA" id="ARBA00022670"/>
    </source>
</evidence>
<dbReference type="Pfam" id="PF14223">
    <property type="entry name" value="Retrotran_gag_2"/>
    <property type="match status" value="1"/>
</dbReference>
<keyword evidence="1" id="KW-0645">Protease</keyword>
<accession>A0A8T2BJ12</accession>
<sequence>MAELVPVTKPKETGSSSIRCPMLTTTNYTVWVMRMKPMLRVNKVWEAIDPGSTDDDKNDMAKVLLFQSIPESLILQVGEYETAKQVWDAIKTRYIGADRVKEARLQTLTAEFDRIKMKETESIDEFVGKLSEISTKSAALGEKIEEIKLVKKFLKCLPRKRYIQIVASLEQVLDLKKTSFEEIVGRIKVYEERVCDEEEEPSSDQGKLLYTNYETQQYQGNYGGGRGRGQGGRNSQTWRGRGRLSGSQNGGRGQERDRSKVICYRCDKVGHFASNCPDRLLKLQEAQEQKDDETHEAEELMMHEVVYLNEKNVKPSNFETQNDENNVWYLDNGASNHMSGNREYFSKIDETITGKVRFGDDTRIDIKGKGSVLFINKNKEKKILADVYYIPELKSNIISLGQATESGCDVRMKDDYLTVHDRDGKLLVACVHIGSQMMETMFKKELVTGLPTMKIGKETCPSCCLGKQVRKPFPAATMFRAERRLELIHGDLCGPITPSTTARNRYVFVLIDDYSRYMWSILLKEKSETFEKFKKFKMLVEQETGTSIKTFRTDRGGEFISHEFQSFCEKAGIQRHLTAPYSPQQNGVVERRNRTLMEMTRSILKHMNMPNYLWGEAVRHSTYLINRIGTRVLNAQTPYEVYKGRKPNIEHLRVFGCLGYAKIDGAHLKKLDDRSKALVHLGTEPGTKAYRLLDPTNRKIVVSRDVVFDESKSWTWSHTEKNSGENFKTFKVSIGEFGNNGLREDQGETEQNVEKENITEVTNNESENQTGEEIHDNSSGEETEEPEENFEEQDQNQQSPQNIQAPPVLRASQRQVTRPKYLNDYILLAEIEVEKLLMVINDEPWDYQEAKESVEWKEACEDEISSITKNNTWNLVDLPAGAKPIGLKWVFKIKRNSNGSINKYKARLVAKGYVQKHGNFMSTI</sequence>
<feature type="compositionally biased region" description="Polar residues" evidence="5">
    <location>
        <begin position="759"/>
        <end position="771"/>
    </location>
</feature>
<dbReference type="GO" id="GO:0006508">
    <property type="term" value="P:proteolysis"/>
    <property type="evidence" value="ECO:0007669"/>
    <property type="project" value="UniProtKB-KW"/>
</dbReference>
<dbReference type="PANTHER" id="PTHR42648:SF25">
    <property type="entry name" value="RNA-DIRECTED DNA POLYMERASE"/>
    <property type="match status" value="1"/>
</dbReference>
<dbReference type="Pfam" id="PF07727">
    <property type="entry name" value="RVT_2"/>
    <property type="match status" value="1"/>
</dbReference>
<keyword evidence="4" id="KW-0863">Zinc-finger</keyword>
<dbReference type="GO" id="GO:0015074">
    <property type="term" value="P:DNA integration"/>
    <property type="evidence" value="ECO:0007669"/>
    <property type="project" value="InterPro"/>
</dbReference>
<dbReference type="InterPro" id="IPR054722">
    <property type="entry name" value="PolX-like_BBD"/>
</dbReference>
<reference evidence="8 9" key="1">
    <citation type="submission" date="2020-12" db="EMBL/GenBank/DDBJ databases">
        <title>Concerted genomic and epigenomic changes stabilize Arabidopsis allopolyploids.</title>
        <authorList>
            <person name="Chen Z."/>
        </authorList>
    </citation>
    <scope>NUCLEOTIDE SEQUENCE [LARGE SCALE GENOMIC DNA]</scope>
    <source>
        <strain evidence="8">Allo738</strain>
        <tissue evidence="8">Leaf</tissue>
    </source>
</reference>
<comment type="caution">
    <text evidence="8">The sequence shown here is derived from an EMBL/GenBank/DDBJ whole genome shotgun (WGS) entry which is preliminary data.</text>
</comment>
<keyword evidence="3" id="KW-0378">Hydrolase</keyword>
<feature type="compositionally biased region" description="Gly residues" evidence="5">
    <location>
        <begin position="221"/>
        <end position="232"/>
    </location>
</feature>
<feature type="compositionally biased region" description="Basic and acidic residues" evidence="5">
    <location>
        <begin position="742"/>
        <end position="758"/>
    </location>
</feature>
<dbReference type="Pfam" id="PF00665">
    <property type="entry name" value="rve"/>
    <property type="match status" value="1"/>
</dbReference>
<dbReference type="PANTHER" id="PTHR42648">
    <property type="entry name" value="TRANSPOSASE, PUTATIVE-RELATED"/>
    <property type="match status" value="1"/>
</dbReference>
<dbReference type="SMART" id="SM00343">
    <property type="entry name" value="ZnF_C2HC"/>
    <property type="match status" value="1"/>
</dbReference>
<protein>
    <submittedName>
        <fullName evidence="8">Ribonuclease H-like superfamily</fullName>
    </submittedName>
</protein>
<evidence type="ECO:0000313" key="8">
    <source>
        <dbReference type="EMBL" id="KAG7585452.1"/>
    </source>
</evidence>
<evidence type="ECO:0000256" key="5">
    <source>
        <dbReference type="SAM" id="MobiDB-lite"/>
    </source>
</evidence>
<keyword evidence="2" id="KW-0479">Metal-binding</keyword>
<evidence type="ECO:0000313" key="9">
    <source>
        <dbReference type="Proteomes" id="UP000694240"/>
    </source>
</evidence>
<dbReference type="AlphaFoldDB" id="A0A8T2BJ12"/>
<dbReference type="Pfam" id="PF00098">
    <property type="entry name" value="zf-CCHC"/>
    <property type="match status" value="1"/>
</dbReference>
<dbReference type="InterPro" id="IPR001584">
    <property type="entry name" value="Integrase_cat-core"/>
</dbReference>
<dbReference type="Pfam" id="PF22936">
    <property type="entry name" value="Pol_BBD"/>
    <property type="match status" value="1"/>
</dbReference>
<dbReference type="GO" id="GO:0003676">
    <property type="term" value="F:nucleic acid binding"/>
    <property type="evidence" value="ECO:0007669"/>
    <property type="project" value="InterPro"/>
</dbReference>
<dbReference type="EMBL" id="JAEFBK010000007">
    <property type="protein sequence ID" value="KAG7585452.1"/>
    <property type="molecule type" value="Genomic_DNA"/>
</dbReference>
<evidence type="ECO:0000256" key="2">
    <source>
        <dbReference type="ARBA" id="ARBA00022723"/>
    </source>
</evidence>
<gene>
    <name evidence="8" type="ORF">ISN45_Aa02g008160</name>
</gene>
<dbReference type="InterPro" id="IPR013103">
    <property type="entry name" value="RVT_2"/>
</dbReference>
<dbReference type="GO" id="GO:0008233">
    <property type="term" value="F:peptidase activity"/>
    <property type="evidence" value="ECO:0007669"/>
    <property type="project" value="UniProtKB-KW"/>
</dbReference>
<feature type="compositionally biased region" description="Low complexity" evidence="5">
    <location>
        <begin position="795"/>
        <end position="807"/>
    </location>
</feature>
<feature type="domain" description="CCHC-type" evidence="6">
    <location>
        <begin position="263"/>
        <end position="278"/>
    </location>
</feature>
<evidence type="ECO:0000259" key="6">
    <source>
        <dbReference type="PROSITE" id="PS50158"/>
    </source>
</evidence>
<evidence type="ECO:0000256" key="4">
    <source>
        <dbReference type="PROSITE-ProRule" id="PRU00047"/>
    </source>
</evidence>
<feature type="region of interest" description="Disordered" evidence="5">
    <location>
        <begin position="220"/>
        <end position="254"/>
    </location>
</feature>
<proteinExistence type="predicted"/>
<name>A0A8T2BJ12_9BRAS</name>
<evidence type="ECO:0000256" key="3">
    <source>
        <dbReference type="ARBA" id="ARBA00022801"/>
    </source>
</evidence>